<feature type="compositionally biased region" description="Basic and acidic residues" evidence="1">
    <location>
        <begin position="410"/>
        <end position="431"/>
    </location>
</feature>
<feature type="region of interest" description="Disordered" evidence="1">
    <location>
        <begin position="360"/>
        <end position="381"/>
    </location>
</feature>
<evidence type="ECO:0008006" key="4">
    <source>
        <dbReference type="Google" id="ProtNLM"/>
    </source>
</evidence>
<feature type="region of interest" description="Disordered" evidence="1">
    <location>
        <begin position="402"/>
        <end position="431"/>
    </location>
</feature>
<protein>
    <recommendedName>
        <fullName evidence="4">Calmodulin-binding domain-containing protein</fullName>
    </recommendedName>
</protein>
<accession>A0A8J5SJU4</accession>
<name>A0A8J5SJU4_ZIZPA</name>
<organism evidence="2 3">
    <name type="scientific">Zizania palustris</name>
    <name type="common">Northern wild rice</name>
    <dbReference type="NCBI Taxonomy" id="103762"/>
    <lineage>
        <taxon>Eukaryota</taxon>
        <taxon>Viridiplantae</taxon>
        <taxon>Streptophyta</taxon>
        <taxon>Embryophyta</taxon>
        <taxon>Tracheophyta</taxon>
        <taxon>Spermatophyta</taxon>
        <taxon>Magnoliopsida</taxon>
        <taxon>Liliopsida</taxon>
        <taxon>Poales</taxon>
        <taxon>Poaceae</taxon>
        <taxon>BOP clade</taxon>
        <taxon>Oryzoideae</taxon>
        <taxon>Oryzeae</taxon>
        <taxon>Zizaniinae</taxon>
        <taxon>Zizania</taxon>
    </lineage>
</organism>
<evidence type="ECO:0000313" key="2">
    <source>
        <dbReference type="EMBL" id="KAG8070632.1"/>
    </source>
</evidence>
<proteinExistence type="predicted"/>
<evidence type="ECO:0000313" key="3">
    <source>
        <dbReference type="Proteomes" id="UP000729402"/>
    </source>
</evidence>
<reference evidence="2" key="1">
    <citation type="journal article" date="2021" name="bioRxiv">
        <title>Whole Genome Assembly and Annotation of Northern Wild Rice, Zizania palustris L., Supports a Whole Genome Duplication in the Zizania Genus.</title>
        <authorList>
            <person name="Haas M."/>
            <person name="Kono T."/>
            <person name="Macchietto M."/>
            <person name="Millas R."/>
            <person name="McGilp L."/>
            <person name="Shao M."/>
            <person name="Duquette J."/>
            <person name="Hirsch C.N."/>
            <person name="Kimball J."/>
        </authorList>
    </citation>
    <scope>NUCLEOTIDE SEQUENCE</scope>
    <source>
        <tissue evidence="2">Fresh leaf tissue</tissue>
    </source>
</reference>
<feature type="region of interest" description="Disordered" evidence="1">
    <location>
        <begin position="38"/>
        <end position="241"/>
    </location>
</feature>
<gene>
    <name evidence="2" type="ORF">GUJ93_ZPchr0006g45628</name>
</gene>
<dbReference type="OrthoDB" id="675991at2759"/>
<comment type="caution">
    <text evidence="2">The sequence shown here is derived from an EMBL/GenBank/DDBJ whole genome shotgun (WGS) entry which is preliminary data.</text>
</comment>
<feature type="compositionally biased region" description="Low complexity" evidence="1">
    <location>
        <begin position="362"/>
        <end position="375"/>
    </location>
</feature>
<keyword evidence="3" id="KW-1185">Reference proteome</keyword>
<sequence>MYAQTLPSCFRIDPGTRAAWRSTHQISLCIMATSRREPDGRMNRTIQAATSPAGAKPSEPAGGHGLRRARSVPSSPDRKLSSSPAAARSSGASATRPSSSSLSASGSASSSVHGKTLLHTPSSSSSSMAGAKQTRGKAGRSSAGSSSLWPPALATHGRRSPKDMDRAARSQSSSQHKTDKSNLSPRPPGVERTAAAAAASPRQRAQKAIPGAQGVSSPAVRAPATTTTRKKPGVAAASSILSMQRTTSAPARLVVVEAPAKTDEQELELLMEFDEMESISTPSIEEHLQERLPDPVELKYVDAIAHAVSHGDDPSCEPSSADQQDDDKNEQVMDDNNLNERGNIIAGVRKEAIDDETELKEAAANETESNEAVNATKLTKDDAAVQTASNVEMVAPPTKLKQETVQGWTTKDDESSNEVMKQEAGRSTKTAERKSKIMALIGRFETAISG</sequence>
<dbReference type="AlphaFoldDB" id="A0A8J5SJU4"/>
<dbReference type="EMBL" id="JAAALK010000283">
    <property type="protein sequence ID" value="KAG8070632.1"/>
    <property type="molecule type" value="Genomic_DNA"/>
</dbReference>
<feature type="compositionally biased region" description="Low complexity" evidence="1">
    <location>
        <begin position="81"/>
        <end position="111"/>
    </location>
</feature>
<feature type="region of interest" description="Disordered" evidence="1">
    <location>
        <begin position="309"/>
        <end position="343"/>
    </location>
</feature>
<evidence type="ECO:0000256" key="1">
    <source>
        <dbReference type="SAM" id="MobiDB-lite"/>
    </source>
</evidence>
<reference evidence="2" key="2">
    <citation type="submission" date="2021-02" db="EMBL/GenBank/DDBJ databases">
        <authorList>
            <person name="Kimball J.A."/>
            <person name="Haas M.W."/>
            <person name="Macchietto M."/>
            <person name="Kono T."/>
            <person name="Duquette J."/>
            <person name="Shao M."/>
        </authorList>
    </citation>
    <scope>NUCLEOTIDE SEQUENCE</scope>
    <source>
        <tissue evidence="2">Fresh leaf tissue</tissue>
    </source>
</reference>
<dbReference type="Proteomes" id="UP000729402">
    <property type="component" value="Unassembled WGS sequence"/>
</dbReference>